<organism evidence="1 2">
    <name type="scientific">Anisodus tanguticus</name>
    <dbReference type="NCBI Taxonomy" id="243964"/>
    <lineage>
        <taxon>Eukaryota</taxon>
        <taxon>Viridiplantae</taxon>
        <taxon>Streptophyta</taxon>
        <taxon>Embryophyta</taxon>
        <taxon>Tracheophyta</taxon>
        <taxon>Spermatophyta</taxon>
        <taxon>Magnoliopsida</taxon>
        <taxon>eudicotyledons</taxon>
        <taxon>Gunneridae</taxon>
        <taxon>Pentapetalae</taxon>
        <taxon>asterids</taxon>
        <taxon>lamiids</taxon>
        <taxon>Solanales</taxon>
        <taxon>Solanaceae</taxon>
        <taxon>Solanoideae</taxon>
        <taxon>Hyoscyameae</taxon>
        <taxon>Anisodus</taxon>
    </lineage>
</organism>
<sequence length="221" mass="24863">MEGFSENLDDGELWLPSDIFPVEDNKFTNSSFCCCCYSCLYHNDQGQAATASDENIIRRFAAISLLQQRHTVPKPFPITERFRPAERCISCTDYSLSECFERNRGARQLLQTGPPPVYQPVQLYPPVQLQLQVESLMEARARVLEMQAEKNRFIRMHSMRKISGLDRFAGNRFLPFGGSGNGESSSGRDYGGTGVFLPRVPTTNINNNGGKRRGKSIILLS</sequence>
<evidence type="ECO:0000313" key="2">
    <source>
        <dbReference type="Proteomes" id="UP001291623"/>
    </source>
</evidence>
<dbReference type="EMBL" id="JAVYJV010000004">
    <property type="protein sequence ID" value="KAK4371778.1"/>
    <property type="molecule type" value="Genomic_DNA"/>
</dbReference>
<comment type="caution">
    <text evidence="1">The sequence shown here is derived from an EMBL/GenBank/DDBJ whole genome shotgun (WGS) entry which is preliminary data.</text>
</comment>
<name>A0AAE1SLV5_9SOLA</name>
<reference evidence="1" key="1">
    <citation type="submission" date="2023-12" db="EMBL/GenBank/DDBJ databases">
        <title>Genome assembly of Anisodus tanguticus.</title>
        <authorList>
            <person name="Wang Y.-J."/>
        </authorList>
    </citation>
    <scope>NUCLEOTIDE SEQUENCE</scope>
    <source>
        <strain evidence="1">KB-2021</strain>
        <tissue evidence="1">Leaf</tissue>
    </source>
</reference>
<evidence type="ECO:0000313" key="1">
    <source>
        <dbReference type="EMBL" id="KAK4371778.1"/>
    </source>
</evidence>
<gene>
    <name evidence="1" type="ORF">RND71_007162</name>
</gene>
<protein>
    <submittedName>
        <fullName evidence="1">Uncharacterized protein</fullName>
    </submittedName>
</protein>
<keyword evidence="2" id="KW-1185">Reference proteome</keyword>
<dbReference type="Proteomes" id="UP001291623">
    <property type="component" value="Unassembled WGS sequence"/>
</dbReference>
<accession>A0AAE1SLV5</accession>
<proteinExistence type="predicted"/>
<dbReference type="AlphaFoldDB" id="A0AAE1SLV5"/>